<keyword evidence="2" id="KW-0812">Transmembrane</keyword>
<evidence type="ECO:0000256" key="1">
    <source>
        <dbReference type="SAM" id="MobiDB-lite"/>
    </source>
</evidence>
<sequence>MTSVANSAEEKDQKSRLTNNPKFILSHSSTLFSGSNDHHHHLSIVLIVIHIHVIVSHIRMIRKKTKGSELICCAPFCQCLFDDEENNIDYAICYEKQYCAQLSLA</sequence>
<dbReference type="Proteomes" id="UP000054805">
    <property type="component" value="Unassembled WGS sequence"/>
</dbReference>
<gene>
    <name evidence="3" type="ORF">T4A_630</name>
    <name evidence="4" type="ORF">T4B_818</name>
    <name evidence="5" type="ORF">T4C_11841</name>
</gene>
<dbReference type="EMBL" id="JYDR01000049">
    <property type="protein sequence ID" value="KRY72092.1"/>
    <property type="molecule type" value="Genomic_DNA"/>
</dbReference>
<keyword evidence="7" id="KW-1185">Reference proteome</keyword>
<proteinExistence type="predicted"/>
<keyword evidence="2" id="KW-1133">Transmembrane helix</keyword>
<organism evidence="3 6">
    <name type="scientific">Trichinella pseudospiralis</name>
    <name type="common">Parasitic roundworm</name>
    <dbReference type="NCBI Taxonomy" id="6337"/>
    <lineage>
        <taxon>Eukaryota</taxon>
        <taxon>Metazoa</taxon>
        <taxon>Ecdysozoa</taxon>
        <taxon>Nematoda</taxon>
        <taxon>Enoplea</taxon>
        <taxon>Dorylaimia</taxon>
        <taxon>Trichinellida</taxon>
        <taxon>Trichinellidae</taxon>
        <taxon>Trichinella</taxon>
    </lineage>
</organism>
<evidence type="ECO:0000313" key="7">
    <source>
        <dbReference type="Proteomes" id="UP000054805"/>
    </source>
</evidence>
<dbReference type="EMBL" id="JYDV01000015">
    <property type="protein sequence ID" value="KRZ42276.1"/>
    <property type="molecule type" value="Genomic_DNA"/>
</dbReference>
<keyword evidence="2" id="KW-0472">Membrane</keyword>
<evidence type="ECO:0000313" key="4">
    <source>
        <dbReference type="EMBL" id="KRZ26563.1"/>
    </source>
</evidence>
<comment type="caution">
    <text evidence="3">The sequence shown here is derived from an EMBL/GenBank/DDBJ whole genome shotgun (WGS) entry which is preliminary data.</text>
</comment>
<feature type="transmembrane region" description="Helical" evidence="2">
    <location>
        <begin position="40"/>
        <end position="58"/>
    </location>
</feature>
<name>A0A0V1EEN2_TRIPS</name>
<dbReference type="AlphaFoldDB" id="A0A0V1EEN2"/>
<evidence type="ECO:0000313" key="5">
    <source>
        <dbReference type="EMBL" id="KRZ42276.1"/>
    </source>
</evidence>
<evidence type="ECO:0000313" key="3">
    <source>
        <dbReference type="EMBL" id="KRY72092.1"/>
    </source>
</evidence>
<evidence type="ECO:0000256" key="2">
    <source>
        <dbReference type="SAM" id="Phobius"/>
    </source>
</evidence>
<dbReference type="Proteomes" id="UP000054826">
    <property type="component" value="Unassembled WGS sequence"/>
</dbReference>
<evidence type="ECO:0000313" key="6">
    <source>
        <dbReference type="Proteomes" id="UP000054632"/>
    </source>
</evidence>
<dbReference type="Proteomes" id="UP000054632">
    <property type="component" value="Unassembled WGS sequence"/>
</dbReference>
<reference evidence="6 7" key="1">
    <citation type="submission" date="2015-01" db="EMBL/GenBank/DDBJ databases">
        <title>Evolution of Trichinella species and genotypes.</title>
        <authorList>
            <person name="Korhonen P.K."/>
            <person name="Edoardo P."/>
            <person name="Giuseppe L.R."/>
            <person name="Gasser R.B."/>
        </authorList>
    </citation>
    <scope>NUCLEOTIDE SEQUENCE [LARGE SCALE GENOMIC DNA]</scope>
    <source>
        <strain evidence="3">ISS13</strain>
        <strain evidence="5">ISS176</strain>
        <strain evidence="4">ISS588</strain>
    </source>
</reference>
<dbReference type="EMBL" id="JYDS01000083">
    <property type="protein sequence ID" value="KRZ26563.1"/>
    <property type="molecule type" value="Genomic_DNA"/>
</dbReference>
<feature type="region of interest" description="Disordered" evidence="1">
    <location>
        <begin position="1"/>
        <end position="20"/>
    </location>
</feature>
<protein>
    <submittedName>
        <fullName evidence="3">Uncharacterized protein</fullName>
    </submittedName>
</protein>
<accession>A0A0V1EEN2</accession>